<protein>
    <submittedName>
        <fullName evidence="1">Secreted protein</fullName>
    </submittedName>
</protein>
<accession>A0A1B6NWM6</accession>
<name>A0A1B6NWM6_9ZZZZ</name>
<sequence length="46" mass="5035">MFLIIIRRIHLVSLSLSSAALKVTASLVTQLIPNQTPFALAPVYKV</sequence>
<gene>
    <name evidence="1" type="ORF">MGSAQ_000658</name>
</gene>
<evidence type="ECO:0000313" key="1">
    <source>
        <dbReference type="EMBL" id="KTF07846.1"/>
    </source>
</evidence>
<dbReference type="EMBL" id="AYSL01000304">
    <property type="protein sequence ID" value="KTF07846.1"/>
    <property type="molecule type" value="Genomic_DNA"/>
</dbReference>
<reference evidence="1" key="1">
    <citation type="submission" date="2013-11" db="EMBL/GenBank/DDBJ databases">
        <title>Microbial diversity, functional groups and degradation webs in Northern and Southern Mediterranean and Red Sea marine crude oil polluted sites.</title>
        <authorList>
            <person name="Daffonchio D."/>
            <person name="Mapelli F."/>
            <person name="Ferrer M."/>
            <person name="Richter M."/>
            <person name="Cherif A."/>
            <person name="Malkawi H.I."/>
            <person name="Yakimov M.M."/>
            <person name="Abdel-Fattah Y.R."/>
            <person name="Blaghen M."/>
            <person name="Golyshin P.N."/>
            <person name="Kalogerakis N."/>
            <person name="Boon N."/>
            <person name="Magagnini M."/>
            <person name="Fava F."/>
        </authorList>
    </citation>
    <scope>NUCLEOTIDE SEQUENCE</scope>
</reference>
<proteinExistence type="predicted"/>
<organism evidence="1">
    <name type="scientific">marine sediment metagenome</name>
    <dbReference type="NCBI Taxonomy" id="412755"/>
    <lineage>
        <taxon>unclassified sequences</taxon>
        <taxon>metagenomes</taxon>
        <taxon>ecological metagenomes</taxon>
    </lineage>
</organism>
<comment type="caution">
    <text evidence="1">The sequence shown here is derived from an EMBL/GenBank/DDBJ whole genome shotgun (WGS) entry which is preliminary data.</text>
</comment>
<dbReference type="AlphaFoldDB" id="A0A1B6NWM6"/>